<organism evidence="3 4">
    <name type="scientific">Ktedonobacter racemifer DSM 44963</name>
    <dbReference type="NCBI Taxonomy" id="485913"/>
    <lineage>
        <taxon>Bacteria</taxon>
        <taxon>Bacillati</taxon>
        <taxon>Chloroflexota</taxon>
        <taxon>Ktedonobacteria</taxon>
        <taxon>Ktedonobacterales</taxon>
        <taxon>Ktedonobacteraceae</taxon>
        <taxon>Ktedonobacter</taxon>
    </lineage>
</organism>
<evidence type="ECO:0000259" key="1">
    <source>
        <dbReference type="Pfam" id="PF01609"/>
    </source>
</evidence>
<evidence type="ECO:0000313" key="4">
    <source>
        <dbReference type="Proteomes" id="UP000004508"/>
    </source>
</evidence>
<sequence length="271" mass="30924">MPRTRRWEVSDAWWEKVKPFIPPAPSRAKGGRPRMDDRQAFAAIIYVLRTGIQWNALPRELGASSTVHARFQEWEQAGFFKALWQAGLEEYDEVQGIEWEWQAVDGAMTKAPFGKAATGANPTDRGKSGTKRSLLTDGAGIPLALVVDGANRHDVRLLCATLDGIVIMRPEPTEEHPQHLCLDAGYDGAPARQEVESRHYMPHIRSRGQEKQEKICLPGHRARRWVVERTHSWINRSRRLLVRWEKKVENYLAFLHLACAQLIFTKLEVFG</sequence>
<dbReference type="eggNOG" id="COG3293">
    <property type="taxonomic scope" value="Bacteria"/>
</dbReference>
<evidence type="ECO:0000313" key="3">
    <source>
        <dbReference type="EMBL" id="EFH80644.1"/>
    </source>
</evidence>
<dbReference type="RefSeq" id="WP_007923365.1">
    <property type="nucleotide sequence ID" value="NZ_ADVG01000005.1"/>
</dbReference>
<dbReference type="GO" id="GO:0006313">
    <property type="term" value="P:DNA transposition"/>
    <property type="evidence" value="ECO:0007669"/>
    <property type="project" value="InterPro"/>
</dbReference>
<keyword evidence="4" id="KW-1185">Reference proteome</keyword>
<dbReference type="Pfam" id="PF01609">
    <property type="entry name" value="DDE_Tnp_1"/>
    <property type="match status" value="1"/>
</dbReference>
<dbReference type="EMBL" id="ADVG01000005">
    <property type="protein sequence ID" value="EFH80644.1"/>
    <property type="molecule type" value="Genomic_DNA"/>
</dbReference>
<gene>
    <name evidence="3" type="ORF">Krac_1259</name>
</gene>
<feature type="domain" description="Insertion element IS402-like" evidence="2">
    <location>
        <begin position="9"/>
        <end position="84"/>
    </location>
</feature>
<reference evidence="3 4" key="1">
    <citation type="journal article" date="2011" name="Stand. Genomic Sci.">
        <title>Non-contiguous finished genome sequence and contextual data of the filamentous soil bacterium Ktedonobacter racemifer type strain (SOSP1-21).</title>
        <authorList>
            <person name="Chang Y.J."/>
            <person name="Land M."/>
            <person name="Hauser L."/>
            <person name="Chertkov O."/>
            <person name="Del Rio T.G."/>
            <person name="Nolan M."/>
            <person name="Copeland A."/>
            <person name="Tice H."/>
            <person name="Cheng J.F."/>
            <person name="Lucas S."/>
            <person name="Han C."/>
            <person name="Goodwin L."/>
            <person name="Pitluck S."/>
            <person name="Ivanova N."/>
            <person name="Ovchinikova G."/>
            <person name="Pati A."/>
            <person name="Chen A."/>
            <person name="Palaniappan K."/>
            <person name="Mavromatis K."/>
            <person name="Liolios K."/>
            <person name="Brettin T."/>
            <person name="Fiebig A."/>
            <person name="Rohde M."/>
            <person name="Abt B."/>
            <person name="Goker M."/>
            <person name="Detter J.C."/>
            <person name="Woyke T."/>
            <person name="Bristow J."/>
            <person name="Eisen J.A."/>
            <person name="Markowitz V."/>
            <person name="Hugenholtz P."/>
            <person name="Kyrpides N.C."/>
            <person name="Klenk H.P."/>
            <person name="Lapidus A."/>
        </authorList>
    </citation>
    <scope>NUCLEOTIDE SEQUENCE [LARGE SCALE GENOMIC DNA]</scope>
    <source>
        <strain evidence="4">DSM 44963</strain>
    </source>
</reference>
<dbReference type="GO" id="GO:0004803">
    <property type="term" value="F:transposase activity"/>
    <property type="evidence" value="ECO:0007669"/>
    <property type="project" value="InterPro"/>
</dbReference>
<dbReference type="InParanoid" id="D6U6N3"/>
<evidence type="ECO:0000259" key="2">
    <source>
        <dbReference type="Pfam" id="PF13340"/>
    </source>
</evidence>
<dbReference type="STRING" id="485913.Krac_1259"/>
<dbReference type="PANTHER" id="PTHR30007:SF0">
    <property type="entry name" value="TRANSPOSASE"/>
    <property type="match status" value="1"/>
</dbReference>
<dbReference type="OrthoDB" id="156873at2"/>
<accession>D6U6N3</accession>
<dbReference type="InterPro" id="IPR025161">
    <property type="entry name" value="IS402-like_dom"/>
</dbReference>
<dbReference type="NCBIfam" id="NF033580">
    <property type="entry name" value="transpos_IS5_3"/>
    <property type="match status" value="1"/>
</dbReference>
<comment type="caution">
    <text evidence="3">The sequence shown here is derived from an EMBL/GenBank/DDBJ whole genome shotgun (WGS) entry which is preliminary data.</text>
</comment>
<dbReference type="InterPro" id="IPR002559">
    <property type="entry name" value="Transposase_11"/>
</dbReference>
<dbReference type="Pfam" id="PF13340">
    <property type="entry name" value="DUF4096"/>
    <property type="match status" value="1"/>
</dbReference>
<dbReference type="AlphaFoldDB" id="D6U6N3"/>
<dbReference type="Proteomes" id="UP000004508">
    <property type="component" value="Unassembled WGS sequence"/>
</dbReference>
<protein>
    <submittedName>
        <fullName evidence="3">Transposase IS4 family protein</fullName>
    </submittedName>
</protein>
<feature type="domain" description="Transposase IS4-like" evidence="1">
    <location>
        <begin position="103"/>
        <end position="261"/>
    </location>
</feature>
<dbReference type="GO" id="GO:0003677">
    <property type="term" value="F:DNA binding"/>
    <property type="evidence" value="ECO:0007669"/>
    <property type="project" value="InterPro"/>
</dbReference>
<dbReference type="PANTHER" id="PTHR30007">
    <property type="entry name" value="PHP DOMAIN PROTEIN"/>
    <property type="match status" value="1"/>
</dbReference>
<name>D6U6N3_KTERA</name>
<proteinExistence type="predicted"/>